<dbReference type="HOGENOM" id="CLU_002263_0_0_1"/>
<evidence type="ECO:0000256" key="2">
    <source>
        <dbReference type="ARBA" id="ARBA00022763"/>
    </source>
</evidence>
<feature type="compositionally biased region" description="Polar residues" evidence="4">
    <location>
        <begin position="492"/>
        <end position="506"/>
    </location>
</feature>
<feature type="compositionally biased region" description="Low complexity" evidence="4">
    <location>
        <begin position="464"/>
        <end position="479"/>
    </location>
</feature>
<dbReference type="SMART" id="SM00292">
    <property type="entry name" value="BRCT"/>
    <property type="match status" value="1"/>
</dbReference>
<feature type="compositionally biased region" description="Polar residues" evidence="4">
    <location>
        <begin position="82"/>
        <end position="95"/>
    </location>
</feature>
<evidence type="ECO:0000256" key="4">
    <source>
        <dbReference type="SAM" id="MobiDB-lite"/>
    </source>
</evidence>
<evidence type="ECO:0000313" key="6">
    <source>
        <dbReference type="EMBL" id="KIV86198.1"/>
    </source>
</evidence>
<dbReference type="InterPro" id="IPR041297">
    <property type="entry name" value="Crb2_Tudor"/>
</dbReference>
<dbReference type="Gene3D" id="2.30.30.140">
    <property type="match status" value="1"/>
</dbReference>
<dbReference type="GO" id="GO:0042393">
    <property type="term" value="F:histone binding"/>
    <property type="evidence" value="ECO:0007669"/>
    <property type="project" value="TreeGrafter"/>
</dbReference>
<dbReference type="GO" id="GO:0000077">
    <property type="term" value="P:DNA damage checkpoint signaling"/>
    <property type="evidence" value="ECO:0007669"/>
    <property type="project" value="TreeGrafter"/>
</dbReference>
<gene>
    <name evidence="6" type="ORF">PV11_01826</name>
</gene>
<dbReference type="InterPro" id="IPR047252">
    <property type="entry name" value="TP53BP1-like"/>
</dbReference>
<name>A0A0D1ZHA3_9EURO</name>
<feature type="compositionally biased region" description="Acidic residues" evidence="4">
    <location>
        <begin position="316"/>
        <end position="328"/>
    </location>
</feature>
<dbReference type="EMBL" id="KN846951">
    <property type="protein sequence ID" value="KIV86198.1"/>
    <property type="molecule type" value="Genomic_DNA"/>
</dbReference>
<dbReference type="GO" id="GO:0045944">
    <property type="term" value="P:positive regulation of transcription by RNA polymerase II"/>
    <property type="evidence" value="ECO:0007669"/>
    <property type="project" value="TreeGrafter"/>
</dbReference>
<feature type="compositionally biased region" description="Polar residues" evidence="4">
    <location>
        <begin position="1"/>
        <end position="25"/>
    </location>
</feature>
<dbReference type="PANTHER" id="PTHR15321">
    <property type="entry name" value="TUMOR SUPPRESSOR P53-BINDING PROTEIN 1"/>
    <property type="match status" value="1"/>
</dbReference>
<feature type="domain" description="BRCT" evidence="5">
    <location>
        <begin position="977"/>
        <end position="1083"/>
    </location>
</feature>
<feature type="compositionally biased region" description="Polar residues" evidence="4">
    <location>
        <begin position="522"/>
        <end position="539"/>
    </location>
</feature>
<proteinExistence type="predicted"/>
<feature type="region of interest" description="Disordered" evidence="4">
    <location>
        <begin position="1202"/>
        <end position="1223"/>
    </location>
</feature>
<organism evidence="6 7">
    <name type="scientific">Exophiala sideris</name>
    <dbReference type="NCBI Taxonomy" id="1016849"/>
    <lineage>
        <taxon>Eukaryota</taxon>
        <taxon>Fungi</taxon>
        <taxon>Dikarya</taxon>
        <taxon>Ascomycota</taxon>
        <taxon>Pezizomycotina</taxon>
        <taxon>Eurotiomycetes</taxon>
        <taxon>Chaetothyriomycetidae</taxon>
        <taxon>Chaetothyriales</taxon>
        <taxon>Herpotrichiellaceae</taxon>
        <taxon>Exophiala</taxon>
    </lineage>
</organism>
<dbReference type="InterPro" id="IPR036420">
    <property type="entry name" value="BRCT_dom_sf"/>
</dbReference>
<accession>A0A0D1ZHA3</accession>
<feature type="compositionally biased region" description="Basic and acidic residues" evidence="4">
    <location>
        <begin position="1214"/>
        <end position="1223"/>
    </location>
</feature>
<evidence type="ECO:0000313" key="7">
    <source>
        <dbReference type="Proteomes" id="UP000053599"/>
    </source>
</evidence>
<protein>
    <recommendedName>
        <fullName evidence="5">BRCT domain-containing protein</fullName>
    </recommendedName>
</protein>
<feature type="region of interest" description="Disordered" evidence="4">
    <location>
        <begin position="1"/>
        <end position="133"/>
    </location>
</feature>
<evidence type="ECO:0000256" key="3">
    <source>
        <dbReference type="ARBA" id="ARBA00023242"/>
    </source>
</evidence>
<reference evidence="6 7" key="1">
    <citation type="submission" date="2015-01" db="EMBL/GenBank/DDBJ databases">
        <title>The Genome Sequence of Exophiala sideris CBS121828.</title>
        <authorList>
            <consortium name="The Broad Institute Genomics Platform"/>
            <person name="Cuomo C."/>
            <person name="de Hoog S."/>
            <person name="Gorbushina A."/>
            <person name="Stielow B."/>
            <person name="Teixiera M."/>
            <person name="Abouelleil A."/>
            <person name="Chapman S.B."/>
            <person name="Priest M."/>
            <person name="Young S.K."/>
            <person name="Wortman J."/>
            <person name="Nusbaum C."/>
            <person name="Birren B."/>
        </authorList>
    </citation>
    <scope>NUCLEOTIDE SEQUENCE [LARGE SCALE GENOMIC DNA]</scope>
    <source>
        <strain evidence="6 7">CBS 121828</strain>
    </source>
</reference>
<feature type="compositionally biased region" description="Basic and acidic residues" evidence="4">
    <location>
        <begin position="508"/>
        <end position="521"/>
    </location>
</feature>
<dbReference type="PANTHER" id="PTHR15321:SF3">
    <property type="entry name" value="TP53-BINDING PROTEIN 1"/>
    <property type="match status" value="1"/>
</dbReference>
<keyword evidence="3" id="KW-0539">Nucleus</keyword>
<feature type="compositionally biased region" description="Low complexity" evidence="4">
    <location>
        <begin position="945"/>
        <end position="954"/>
    </location>
</feature>
<dbReference type="SUPFAM" id="SSF52113">
    <property type="entry name" value="BRCT domain"/>
    <property type="match status" value="1"/>
</dbReference>
<feature type="compositionally biased region" description="Polar residues" evidence="4">
    <location>
        <begin position="601"/>
        <end position="610"/>
    </location>
</feature>
<comment type="subcellular location">
    <subcellularLocation>
        <location evidence="1">Nucleus</location>
    </subcellularLocation>
</comment>
<dbReference type="OrthoDB" id="129353at2759"/>
<sequence length="1246" mass="136838">MTSQGSDDPTQELSQSHYTTILQNRSRSEVQLPADQNEEEGKGESQVSLHEGMEGHIDLFSDYSPEDDDAPREADSSPVDFSPTQSQNALSQFPESQRFKTPATAGKKRKYDGAVIDSPELPRNPLLRNGTENHSNVIGLSQAFAATQANTSPFVPDANGMLPSDRPSPSIELQPRPMTAMSSSPMRPIYAFQRASTEPVSRYVSVREEQAERERQVLARRQEILDTDDLSDDGLGLEPSPVARDRRQREIERRLQAKMQRLSSPSRHSLRGPSLSKSSPIRPPTRASPLDDQSVRSTRFVDRSSPSRRKRRVVSDDSEEETEQEDNVDIAVARSSQALLPLDEEDKENFLGNGSQVPETTARLIRITNGPLELLEDSPSLRHGRPSDIENHMPLPHSSQFFAVADSQASQTRTTVQKIAAVLDSSPAKEAIEFVPQSPTSPLRPNKIDGQVNEVEHANELAAPEGLASASPGPPSGSSRSQHQERRPDTIPETSSNEQQPSSKATTTHHDEGHKPGDDSSRGQFETAQSRIPSSTEALDQQAAVHLSVPSAKSTPTSRKRKRMSDIAAEPSPLKSQVSFNATEALHLDNDFRSPARRTPISRTPDSSQNKRARLEAGLNDPFINEDGQQQEVLDVDDPASPTLNTKHAGSLLGVAPSSSKLSRKSKKSTSTAVETADAEGQPAADTHRLSNWELDASPPTKPVPVIRAGPTLKRKAKDLDSPLEEQVETSTKRQRRPTKKAAQNMATSINVHDGAEKPNPQASPKVNPKVNTTELVEPDFDTSLVAPNMVFACFNGKTRAYYPALCLGPSLTNPARYLIQWEGYDAEELDEYGVRSLDLRVGDQVKVNMQGFPKVSYVIKGFKDKTTQGAAVDNMHTTTDIRGYKTLFVAPKQRKSLPADVATELVKEVPVSSIYLDSNMWGQMKDRPYEYKPSLHKVSPSGISTPVERSSTPSTPPSRNRRGGTVAVPMTLSINLADGIFNNMAFAISYKDTTRRPKLAHLIQSQGGLVLQDSFLDLLESDSMELKPQFSGLAFTAVLTDKHSRKMWYMQALALGVPCLSGRWIEACCQADELLDWTTYLLPAGETAELDGATKSRILPFSQSSDIINVKDMFASRPNVFNGSRAVVVTGRKNSEKEQRRPFLFLIRALGAGQIDTEPDLNAARATVEKSASAEEGDTIGWVFVEDEDVDTANAMFTQSASVAKGRKKSRSNKAEQDSKPKMDVKVMCNEDIVQTLILGKLWMG</sequence>
<dbReference type="PROSITE" id="PS50172">
    <property type="entry name" value="BRCT"/>
    <property type="match status" value="1"/>
</dbReference>
<dbReference type="STRING" id="1016849.A0A0D1ZHA3"/>
<dbReference type="Proteomes" id="UP000053599">
    <property type="component" value="Unassembled WGS sequence"/>
</dbReference>
<dbReference type="InterPro" id="IPR047249">
    <property type="entry name" value="BRCT_p53bp1-like_rpt1"/>
</dbReference>
<feature type="region of interest" description="Disordered" evidence="4">
    <location>
        <begin position="229"/>
        <end position="329"/>
    </location>
</feature>
<evidence type="ECO:0000256" key="1">
    <source>
        <dbReference type="ARBA" id="ARBA00004123"/>
    </source>
</evidence>
<evidence type="ECO:0000259" key="5">
    <source>
        <dbReference type="PROSITE" id="PS50172"/>
    </source>
</evidence>
<feature type="region of interest" description="Disordered" evidence="4">
    <location>
        <begin position="934"/>
        <end position="966"/>
    </location>
</feature>
<dbReference type="Pfam" id="PF18115">
    <property type="entry name" value="Tudor_3"/>
    <property type="match status" value="1"/>
</dbReference>
<dbReference type="GO" id="GO:0005634">
    <property type="term" value="C:nucleus"/>
    <property type="evidence" value="ECO:0007669"/>
    <property type="project" value="UniProtKB-SubCell"/>
</dbReference>
<feature type="region of interest" description="Disordered" evidence="4">
    <location>
        <begin position="464"/>
        <end position="769"/>
    </location>
</feature>
<dbReference type="InterPro" id="IPR001357">
    <property type="entry name" value="BRCT_dom"/>
</dbReference>
<dbReference type="CDD" id="cd17745">
    <property type="entry name" value="BRCT_p53bp1_rpt1"/>
    <property type="match status" value="1"/>
</dbReference>
<dbReference type="AlphaFoldDB" id="A0A0D1ZHA3"/>
<keyword evidence="2" id="KW-0227">DNA damage</keyword>
<feature type="compositionally biased region" description="Basic and acidic residues" evidence="4">
    <location>
        <begin position="205"/>
        <end position="215"/>
    </location>
</feature>
<dbReference type="Gene3D" id="3.40.50.10190">
    <property type="entry name" value="BRCT domain"/>
    <property type="match status" value="1"/>
</dbReference>
<feature type="region of interest" description="Disordered" evidence="4">
    <location>
        <begin position="151"/>
        <end position="215"/>
    </location>
</feature>
<feature type="compositionally biased region" description="Basic and acidic residues" evidence="4">
    <location>
        <begin position="243"/>
        <end position="255"/>
    </location>
</feature>